<accession>A0A099W439</accession>
<dbReference type="SUPFAM" id="SSF140453">
    <property type="entry name" value="EsxAB dimer-like"/>
    <property type="match status" value="1"/>
</dbReference>
<evidence type="ECO:0000313" key="3">
    <source>
        <dbReference type="EMBL" id="KGL40529.1"/>
    </source>
</evidence>
<dbReference type="Gene3D" id="1.10.287.1060">
    <property type="entry name" value="ESAT-6-like"/>
    <property type="match status" value="1"/>
</dbReference>
<comment type="caution">
    <text evidence="3">The sequence shown here is derived from an EMBL/GenBank/DDBJ whole genome shotgun (WGS) entry which is preliminary data.</text>
</comment>
<evidence type="ECO:0000313" key="6">
    <source>
        <dbReference type="Proteomes" id="UP000550367"/>
    </source>
</evidence>
<dbReference type="AlphaFoldDB" id="A0A099W439"/>
<reference evidence="4 6" key="2">
    <citation type="submission" date="2020-03" db="EMBL/GenBank/DDBJ databases">
        <title>Soil Listeria distribution.</title>
        <authorList>
            <person name="Liao J."/>
            <person name="Wiedmann M."/>
        </authorList>
    </citation>
    <scope>NUCLEOTIDE SEQUENCE [LARGE SCALE GENOMIC DNA]</scope>
    <source>
        <strain evidence="4 6">FSL L7-0153</strain>
    </source>
</reference>
<comment type="similarity">
    <text evidence="1">Belongs to the WXG100 family.</text>
</comment>
<dbReference type="InterPro" id="IPR010310">
    <property type="entry name" value="T7SS_ESAT-6-like"/>
</dbReference>
<name>A0A099W439_9LIST</name>
<keyword evidence="5" id="KW-1185">Reference proteome</keyword>
<dbReference type="Pfam" id="PF06013">
    <property type="entry name" value="WXG100"/>
    <property type="match status" value="1"/>
</dbReference>
<dbReference type="Proteomes" id="UP000029844">
    <property type="component" value="Unassembled WGS sequence"/>
</dbReference>
<dbReference type="EMBL" id="JAARYY010000001">
    <property type="protein sequence ID" value="MBC2242480.1"/>
    <property type="molecule type" value="Genomic_DNA"/>
</dbReference>
<feature type="region of interest" description="Disordered" evidence="2">
    <location>
        <begin position="1"/>
        <end position="23"/>
    </location>
</feature>
<dbReference type="OrthoDB" id="4978934at2"/>
<sequence length="98" mass="11483">MSGQIRMSPEELRNRSRTYGTKGNDIDQILRELEQLQEQLRGEWEGEAFRKFDDQFQQLKPKVKNFSDLMHQIEQQLAKTADAVQENDANLARNFGLN</sequence>
<dbReference type="EMBL" id="JNFA01000023">
    <property type="protein sequence ID" value="KGL40529.1"/>
    <property type="molecule type" value="Genomic_DNA"/>
</dbReference>
<organism evidence="3 5">
    <name type="scientific">Listeria booriae</name>
    <dbReference type="NCBI Taxonomy" id="1552123"/>
    <lineage>
        <taxon>Bacteria</taxon>
        <taxon>Bacillati</taxon>
        <taxon>Bacillota</taxon>
        <taxon>Bacilli</taxon>
        <taxon>Bacillales</taxon>
        <taxon>Listeriaceae</taxon>
        <taxon>Listeria</taxon>
    </lineage>
</organism>
<dbReference type="InterPro" id="IPR036689">
    <property type="entry name" value="ESAT-6-like_sf"/>
</dbReference>
<evidence type="ECO:0000313" key="5">
    <source>
        <dbReference type="Proteomes" id="UP000029844"/>
    </source>
</evidence>
<dbReference type="STRING" id="1552123.EP57_08205"/>
<protein>
    <recommendedName>
        <fullName evidence="1">ESAT-6-like protein</fullName>
    </recommendedName>
</protein>
<dbReference type="Proteomes" id="UP000550367">
    <property type="component" value="Unassembled WGS sequence"/>
</dbReference>
<evidence type="ECO:0000256" key="1">
    <source>
        <dbReference type="RuleBase" id="RU362001"/>
    </source>
</evidence>
<evidence type="ECO:0000256" key="2">
    <source>
        <dbReference type="SAM" id="MobiDB-lite"/>
    </source>
</evidence>
<dbReference type="NCBIfam" id="TIGR03930">
    <property type="entry name" value="WXG100_ESAT6"/>
    <property type="match status" value="1"/>
</dbReference>
<dbReference type="GeneID" id="58717354"/>
<evidence type="ECO:0000313" key="4">
    <source>
        <dbReference type="EMBL" id="MBC2242480.1"/>
    </source>
</evidence>
<dbReference type="eggNOG" id="COG4842">
    <property type="taxonomic scope" value="Bacteria"/>
</dbReference>
<gene>
    <name evidence="3" type="ORF">EP57_08205</name>
    <name evidence="4" type="ORF">HCB25_00290</name>
</gene>
<reference evidence="3 5" key="1">
    <citation type="submission" date="2014-05" db="EMBL/GenBank/DDBJ databases">
        <title>Novel Listeriaceae from food processing environments.</title>
        <authorList>
            <person name="den Bakker H.C."/>
        </authorList>
    </citation>
    <scope>NUCLEOTIDE SEQUENCE [LARGE SCALE GENOMIC DNA]</scope>
    <source>
        <strain evidence="3 5">FSL A5-0281</strain>
    </source>
</reference>
<dbReference type="RefSeq" id="WP_036085728.1">
    <property type="nucleotide sequence ID" value="NZ_CBCSHQ010000012.1"/>
</dbReference>
<proteinExistence type="inferred from homology"/>